<sequence>MDYPDTVVFTPTISKVKNIFYHILGFIGLSAYGYTPHPFICKHFGSLNFHRSIFDAFYTFSNKNRRVSKHYVFFNFCIGGFGGVWKDLQDL</sequence>
<dbReference type="EMBL" id="LK996017">
    <property type="protein sequence ID" value="CDX01535.1"/>
    <property type="molecule type" value="Genomic_DNA"/>
</dbReference>
<proteinExistence type="predicted"/>
<dbReference type="AlphaFoldDB" id="A0A098AZJ8"/>
<reference evidence="1" key="1">
    <citation type="submission" date="2014-07" db="EMBL/GenBank/DDBJ databases">
        <authorList>
            <person name="Hornung V.Bastian."/>
        </authorList>
    </citation>
    <scope>NUCLEOTIDE SEQUENCE</scope>
    <source>
        <strain evidence="1">PCE-S</strain>
    </source>
</reference>
<gene>
    <name evidence="1" type="ORF">DPCES_1648</name>
</gene>
<protein>
    <submittedName>
        <fullName evidence="1">Uncharacterized protein</fullName>
    </submittedName>
</protein>
<name>A0A098AZJ8_DESHA</name>
<evidence type="ECO:0000313" key="1">
    <source>
        <dbReference type="EMBL" id="CDX01535.1"/>
    </source>
</evidence>
<accession>A0A098AZJ8</accession>
<organism evidence="1">
    <name type="scientific">Desulfitobacterium hafniense</name>
    <name type="common">Desulfitobacterium frappieri</name>
    <dbReference type="NCBI Taxonomy" id="49338"/>
    <lineage>
        <taxon>Bacteria</taxon>
        <taxon>Bacillati</taxon>
        <taxon>Bacillota</taxon>
        <taxon>Clostridia</taxon>
        <taxon>Eubacteriales</taxon>
        <taxon>Desulfitobacteriaceae</taxon>
        <taxon>Desulfitobacterium</taxon>
    </lineage>
</organism>